<evidence type="ECO:0000313" key="2">
    <source>
        <dbReference type="Proteomes" id="UP001209540"/>
    </source>
</evidence>
<dbReference type="Proteomes" id="UP001209540">
    <property type="component" value="Unassembled WGS sequence"/>
</dbReference>
<comment type="caution">
    <text evidence="1">The sequence shown here is derived from an EMBL/GenBank/DDBJ whole genome shotgun (WGS) entry which is preliminary data.</text>
</comment>
<reference evidence="1" key="1">
    <citation type="journal article" date="2022" name="IScience">
        <title>Evolution of zygomycete secretomes and the origins of terrestrial fungal ecologies.</title>
        <authorList>
            <person name="Chang Y."/>
            <person name="Wang Y."/>
            <person name="Mondo S."/>
            <person name="Ahrendt S."/>
            <person name="Andreopoulos W."/>
            <person name="Barry K."/>
            <person name="Beard J."/>
            <person name="Benny G.L."/>
            <person name="Blankenship S."/>
            <person name="Bonito G."/>
            <person name="Cuomo C."/>
            <person name="Desiro A."/>
            <person name="Gervers K.A."/>
            <person name="Hundley H."/>
            <person name="Kuo A."/>
            <person name="LaButti K."/>
            <person name="Lang B.F."/>
            <person name="Lipzen A."/>
            <person name="O'Donnell K."/>
            <person name="Pangilinan J."/>
            <person name="Reynolds N."/>
            <person name="Sandor L."/>
            <person name="Smith M.E."/>
            <person name="Tsang A."/>
            <person name="Grigoriev I.V."/>
            <person name="Stajich J.E."/>
            <person name="Spatafora J.W."/>
        </authorList>
    </citation>
    <scope>NUCLEOTIDE SEQUENCE</scope>
    <source>
        <strain evidence="1">RSA 2281</strain>
    </source>
</reference>
<keyword evidence="2" id="KW-1185">Reference proteome</keyword>
<dbReference type="AlphaFoldDB" id="A0AAD5KCJ0"/>
<protein>
    <submittedName>
        <fullName evidence="1">Uncharacterized protein</fullName>
    </submittedName>
</protein>
<dbReference type="EMBL" id="JAIXMP010000001">
    <property type="protein sequence ID" value="KAI9278795.1"/>
    <property type="molecule type" value="Genomic_DNA"/>
</dbReference>
<organism evidence="1 2">
    <name type="scientific">Phascolomyces articulosus</name>
    <dbReference type="NCBI Taxonomy" id="60185"/>
    <lineage>
        <taxon>Eukaryota</taxon>
        <taxon>Fungi</taxon>
        <taxon>Fungi incertae sedis</taxon>
        <taxon>Mucoromycota</taxon>
        <taxon>Mucoromycotina</taxon>
        <taxon>Mucoromycetes</taxon>
        <taxon>Mucorales</taxon>
        <taxon>Lichtheimiaceae</taxon>
        <taxon>Phascolomyces</taxon>
    </lineage>
</organism>
<name>A0AAD5KCJ0_9FUNG</name>
<reference evidence="1" key="2">
    <citation type="submission" date="2023-02" db="EMBL/GenBank/DDBJ databases">
        <authorList>
            <consortium name="DOE Joint Genome Institute"/>
            <person name="Mondo S.J."/>
            <person name="Chang Y."/>
            <person name="Wang Y."/>
            <person name="Ahrendt S."/>
            <person name="Andreopoulos W."/>
            <person name="Barry K."/>
            <person name="Beard J."/>
            <person name="Benny G.L."/>
            <person name="Blankenship S."/>
            <person name="Bonito G."/>
            <person name="Cuomo C."/>
            <person name="Desiro A."/>
            <person name="Gervers K.A."/>
            <person name="Hundley H."/>
            <person name="Kuo A."/>
            <person name="LaButti K."/>
            <person name="Lang B.F."/>
            <person name="Lipzen A."/>
            <person name="O'Donnell K."/>
            <person name="Pangilinan J."/>
            <person name="Reynolds N."/>
            <person name="Sandor L."/>
            <person name="Smith M.W."/>
            <person name="Tsang A."/>
            <person name="Grigoriev I.V."/>
            <person name="Stajich J.E."/>
            <person name="Spatafora J.W."/>
        </authorList>
    </citation>
    <scope>NUCLEOTIDE SEQUENCE</scope>
    <source>
        <strain evidence="1">RSA 2281</strain>
    </source>
</reference>
<gene>
    <name evidence="1" type="ORF">BDA99DRAFT_578444</name>
</gene>
<sequence>MRITRSRPLFKCQLYLSQSYIWQHCSRILSILHSYLSKIRSIIIKFLSHKSFPVVKFDICTRHRNEGELLVLDPFTQHASFTDTMATFTSSCRRNPSF</sequence>
<proteinExistence type="predicted"/>
<evidence type="ECO:0000313" key="1">
    <source>
        <dbReference type="EMBL" id="KAI9278795.1"/>
    </source>
</evidence>
<accession>A0AAD5KCJ0</accession>